<dbReference type="VEuPathDB" id="FungiDB:I7I53_02658"/>
<reference evidence="1" key="1">
    <citation type="submission" date="2021-01" db="EMBL/GenBank/DDBJ databases">
        <title>Chromosome-level genome assembly of a human fungal pathogen reveals clustering of transcriptionally co-regulated genes.</title>
        <authorList>
            <person name="Voorhies M."/>
            <person name="Cohen S."/>
            <person name="Shea T.P."/>
            <person name="Petrus S."/>
            <person name="Munoz J.F."/>
            <person name="Poplawski S."/>
            <person name="Goldman W.E."/>
            <person name="Michael T."/>
            <person name="Cuomo C.A."/>
            <person name="Sil A."/>
            <person name="Beyhan S."/>
        </authorList>
    </citation>
    <scope>NUCLEOTIDE SEQUENCE</scope>
    <source>
        <strain evidence="1">H88</strain>
    </source>
</reference>
<gene>
    <name evidence="1" type="ORF">I7I53_02658</name>
</gene>
<protein>
    <submittedName>
        <fullName evidence="1">Uncharacterized protein</fullName>
    </submittedName>
</protein>
<dbReference type="EMBL" id="CP069105">
    <property type="protein sequence ID" value="QSS54936.1"/>
    <property type="molecule type" value="Genomic_DNA"/>
</dbReference>
<dbReference type="AlphaFoldDB" id="A0A8A1LLX2"/>
<sequence>MGSAWLLERTSSAGAKLTRAKNIMGGWMMHRFAGSSLHENRPCYLDTSSWQFQRRLPLALVLDTSPTAAG</sequence>
<evidence type="ECO:0000313" key="2">
    <source>
        <dbReference type="Proteomes" id="UP000663419"/>
    </source>
</evidence>
<dbReference type="Proteomes" id="UP000663419">
    <property type="component" value="Chromosome 4"/>
</dbReference>
<proteinExistence type="predicted"/>
<accession>A0A8A1LLX2</accession>
<evidence type="ECO:0000313" key="1">
    <source>
        <dbReference type="EMBL" id="QSS54936.1"/>
    </source>
</evidence>
<name>A0A8A1LLX2_AJEC8</name>
<organism evidence="1 2">
    <name type="scientific">Ajellomyces capsulatus (strain H88)</name>
    <name type="common">Darling's disease fungus</name>
    <name type="synonym">Histoplasma capsulatum</name>
    <dbReference type="NCBI Taxonomy" id="544711"/>
    <lineage>
        <taxon>Eukaryota</taxon>
        <taxon>Fungi</taxon>
        <taxon>Dikarya</taxon>
        <taxon>Ascomycota</taxon>
        <taxon>Pezizomycotina</taxon>
        <taxon>Eurotiomycetes</taxon>
        <taxon>Eurotiomycetidae</taxon>
        <taxon>Onygenales</taxon>
        <taxon>Ajellomycetaceae</taxon>
        <taxon>Histoplasma</taxon>
    </lineage>
</organism>